<dbReference type="InterPro" id="IPR050346">
    <property type="entry name" value="FMO-like"/>
</dbReference>
<proteinExistence type="inferred from homology"/>
<dbReference type="PRINTS" id="PR00419">
    <property type="entry name" value="ADXRDTASE"/>
</dbReference>
<dbReference type="InterPro" id="IPR000960">
    <property type="entry name" value="Flavin_mOase"/>
</dbReference>
<evidence type="ECO:0008006" key="8">
    <source>
        <dbReference type="Google" id="ProtNLM"/>
    </source>
</evidence>
<dbReference type="PANTHER" id="PTHR23023">
    <property type="entry name" value="DIMETHYLANILINE MONOOXYGENASE"/>
    <property type="match status" value="1"/>
</dbReference>
<dbReference type="EMBL" id="JAVRRD010000015">
    <property type="protein sequence ID" value="KAK5051596.1"/>
    <property type="molecule type" value="Genomic_DNA"/>
</dbReference>
<dbReference type="Proteomes" id="UP001358417">
    <property type="component" value="Unassembled WGS sequence"/>
</dbReference>
<dbReference type="PIRSF" id="PIRSF000332">
    <property type="entry name" value="FMO"/>
    <property type="match status" value="1"/>
</dbReference>
<comment type="similarity">
    <text evidence="1">Belongs to the FMO family.</text>
</comment>
<keyword evidence="2" id="KW-0285">Flavoprotein</keyword>
<dbReference type="InterPro" id="IPR036188">
    <property type="entry name" value="FAD/NAD-bd_sf"/>
</dbReference>
<dbReference type="GO" id="GO:0050660">
    <property type="term" value="F:flavin adenine dinucleotide binding"/>
    <property type="evidence" value="ECO:0007669"/>
    <property type="project" value="InterPro"/>
</dbReference>
<evidence type="ECO:0000256" key="1">
    <source>
        <dbReference type="ARBA" id="ARBA00009183"/>
    </source>
</evidence>
<organism evidence="6 7">
    <name type="scientific">Exophiala bonariae</name>
    <dbReference type="NCBI Taxonomy" id="1690606"/>
    <lineage>
        <taxon>Eukaryota</taxon>
        <taxon>Fungi</taxon>
        <taxon>Dikarya</taxon>
        <taxon>Ascomycota</taxon>
        <taxon>Pezizomycotina</taxon>
        <taxon>Eurotiomycetes</taxon>
        <taxon>Chaetothyriomycetidae</taxon>
        <taxon>Chaetothyriales</taxon>
        <taxon>Herpotrichiellaceae</taxon>
        <taxon>Exophiala</taxon>
    </lineage>
</organism>
<evidence type="ECO:0000256" key="3">
    <source>
        <dbReference type="ARBA" id="ARBA00022827"/>
    </source>
</evidence>
<evidence type="ECO:0000256" key="4">
    <source>
        <dbReference type="ARBA" id="ARBA00022857"/>
    </source>
</evidence>
<accession>A0AAV9N8A4</accession>
<evidence type="ECO:0000313" key="6">
    <source>
        <dbReference type="EMBL" id="KAK5051596.1"/>
    </source>
</evidence>
<gene>
    <name evidence="6" type="ORF">LTR84_003248</name>
</gene>
<dbReference type="GO" id="GO:0004499">
    <property type="term" value="F:N,N-dimethylaniline monooxygenase activity"/>
    <property type="evidence" value="ECO:0007669"/>
    <property type="project" value="InterPro"/>
</dbReference>
<dbReference type="GeneID" id="89971442"/>
<keyword evidence="7" id="KW-1185">Reference proteome</keyword>
<keyword evidence="5" id="KW-0560">Oxidoreductase</keyword>
<name>A0AAV9N8A4_9EURO</name>
<evidence type="ECO:0000256" key="5">
    <source>
        <dbReference type="ARBA" id="ARBA00023002"/>
    </source>
</evidence>
<comment type="caution">
    <text evidence="6">The sequence shown here is derived from an EMBL/GenBank/DDBJ whole genome shotgun (WGS) entry which is preliminary data.</text>
</comment>
<dbReference type="Pfam" id="PF00743">
    <property type="entry name" value="FMO-like"/>
    <property type="match status" value="3"/>
</dbReference>
<evidence type="ECO:0000313" key="7">
    <source>
        <dbReference type="Proteomes" id="UP001358417"/>
    </source>
</evidence>
<dbReference type="Gene3D" id="3.50.50.60">
    <property type="entry name" value="FAD/NAD(P)-binding domain"/>
    <property type="match status" value="2"/>
</dbReference>
<evidence type="ECO:0000256" key="2">
    <source>
        <dbReference type="ARBA" id="ARBA00022630"/>
    </source>
</evidence>
<dbReference type="AlphaFoldDB" id="A0AAV9N8A4"/>
<keyword evidence="4" id="KW-0521">NADP</keyword>
<reference evidence="6 7" key="1">
    <citation type="submission" date="2023-08" db="EMBL/GenBank/DDBJ databases">
        <title>Black Yeasts Isolated from many extreme environments.</title>
        <authorList>
            <person name="Coleine C."/>
            <person name="Stajich J.E."/>
            <person name="Selbmann L."/>
        </authorList>
    </citation>
    <scope>NUCLEOTIDE SEQUENCE [LARGE SCALE GENOMIC DNA]</scope>
    <source>
        <strain evidence="6 7">CCFEE 5792</strain>
    </source>
</reference>
<dbReference type="InterPro" id="IPR020946">
    <property type="entry name" value="Flavin_mOase-like"/>
</dbReference>
<sequence length="522" mass="58081">MGIKARKVAVIGAGISGVSAAAHLLKQGLETVVFERSNIPGGVWHYDERSALESAFPNTRPSVGDYKTRPAVHYSTPPPEYQDDKDLEIAHAPPGPSYAGLRNNVSTRLMKTSLQNWPEGTEDYVTQKVLEEYIQAFSKDHGVTAITQYHTRVEEVRKQGDEWILRTTTLQKSSAGAHLVEKHWIFDAVVVASGHYNTPNVPDWPGIAEWKAARPSQVWHSKGYRKPHQFQDKNILIIGASVSANDIAKEAGPYANKIWQSTRNGELDLPALLLPPNATRVVEVKSFDLDKEHAISSTDPRTPIPGTVTLVDGQKLENLDAIVVATGYITSYPFLPNLHNDDLPASEADDNVLVTAKGDMAHNLHKDIFYIPDPTLSFIGAPYHIATFSLFEFQAQAVARVLAGKTTLPTEQEMRAEYKEKVAKKGLGRDFHSLRGEKQEENYVSELVNWVNQDAERRGSDDKMIGHTDAWRQAKADQLEQFKWLRSRTAPNNGEPQPESVRKLISVFTDVAAIKLVTETRA</sequence>
<protein>
    <recommendedName>
        <fullName evidence="8">FAD dependent oxidoreductase domain-containing protein</fullName>
    </recommendedName>
</protein>
<dbReference type="SUPFAM" id="SSF51905">
    <property type="entry name" value="FAD/NAD(P)-binding domain"/>
    <property type="match status" value="2"/>
</dbReference>
<dbReference type="RefSeq" id="XP_064705823.1">
    <property type="nucleotide sequence ID" value="XM_064846843.1"/>
</dbReference>
<dbReference type="GO" id="GO:0050661">
    <property type="term" value="F:NADP binding"/>
    <property type="evidence" value="ECO:0007669"/>
    <property type="project" value="InterPro"/>
</dbReference>
<keyword evidence="3" id="KW-0274">FAD</keyword>